<sequence>MNLAVLLGSIAAVLALAGIAWLLKLGNQPRIESPEAAARQAREAHSGFRPTEVALDGEGRAALVLGEQGEAVLLRPHGAQIAARVFRTPPRATRKGSTLTIATDERMFGDAALMLGEDEAARWAALLGRP</sequence>
<dbReference type="Proteomes" id="UP000256310">
    <property type="component" value="Unassembled WGS sequence"/>
</dbReference>
<gene>
    <name evidence="1" type="ORF">DFR46_2066</name>
</gene>
<accession>A0A3D9FHI6</accession>
<dbReference type="AlphaFoldDB" id="A0A3D9FHI6"/>
<reference evidence="1 2" key="1">
    <citation type="submission" date="2018-07" db="EMBL/GenBank/DDBJ databases">
        <title>Genomic Encyclopedia of Type Strains, Phase IV (KMG-IV): sequencing the most valuable type-strain genomes for metagenomic binning, comparative biology and taxonomic classification.</title>
        <authorList>
            <person name="Goeker M."/>
        </authorList>
    </citation>
    <scope>NUCLEOTIDE SEQUENCE [LARGE SCALE GENOMIC DNA]</scope>
    <source>
        <strain evidence="1 2">DSM 26725</strain>
    </source>
</reference>
<protein>
    <submittedName>
        <fullName evidence="1">Uncharacterized protein</fullName>
    </submittedName>
</protein>
<keyword evidence="2" id="KW-1185">Reference proteome</keyword>
<evidence type="ECO:0000313" key="1">
    <source>
        <dbReference type="EMBL" id="RED17032.1"/>
    </source>
</evidence>
<evidence type="ECO:0000313" key="2">
    <source>
        <dbReference type="Proteomes" id="UP000256310"/>
    </source>
</evidence>
<proteinExistence type="predicted"/>
<dbReference type="OrthoDB" id="7391222at2"/>
<dbReference type="EMBL" id="QRDP01000004">
    <property type="protein sequence ID" value="RED17032.1"/>
    <property type="molecule type" value="Genomic_DNA"/>
</dbReference>
<organism evidence="1 2">
    <name type="scientific">Parasphingopyxis lamellibrachiae</name>
    <dbReference type="NCBI Taxonomy" id="680125"/>
    <lineage>
        <taxon>Bacteria</taxon>
        <taxon>Pseudomonadati</taxon>
        <taxon>Pseudomonadota</taxon>
        <taxon>Alphaproteobacteria</taxon>
        <taxon>Sphingomonadales</taxon>
        <taxon>Sphingomonadaceae</taxon>
        <taxon>Parasphingopyxis</taxon>
    </lineage>
</organism>
<name>A0A3D9FHI6_9SPHN</name>
<dbReference type="RefSeq" id="WP_116236361.1">
    <property type="nucleotide sequence ID" value="NZ_QRDP01000004.1"/>
</dbReference>
<comment type="caution">
    <text evidence="1">The sequence shown here is derived from an EMBL/GenBank/DDBJ whole genome shotgun (WGS) entry which is preliminary data.</text>
</comment>